<dbReference type="InterPro" id="IPR013238">
    <property type="entry name" value="RNA_pol_III_Rbc25"/>
</dbReference>
<evidence type="ECO:0000259" key="8">
    <source>
        <dbReference type="Pfam" id="PF08292"/>
    </source>
</evidence>
<dbReference type="InterPro" id="IPR045113">
    <property type="entry name" value="Rpb7-like"/>
</dbReference>
<protein>
    <recommendedName>
        <fullName evidence="6">DNA-directed RNA polymerase subunit</fullName>
    </recommendedName>
</protein>
<evidence type="ECO:0000313" key="9">
    <source>
        <dbReference type="EMBL" id="KAF5566909.1"/>
    </source>
</evidence>
<dbReference type="GO" id="GO:0006384">
    <property type="term" value="P:transcription initiation at RNA polymerase III promoter"/>
    <property type="evidence" value="ECO:0007669"/>
    <property type="project" value="TreeGrafter"/>
</dbReference>
<accession>A0A8H5K353</accession>
<evidence type="ECO:0000259" key="7">
    <source>
        <dbReference type="Pfam" id="PF03876"/>
    </source>
</evidence>
<dbReference type="SUPFAM" id="SSF88798">
    <property type="entry name" value="N-terminal, heterodimerisation domain of RBP7 (RpoE)"/>
    <property type="match status" value="1"/>
</dbReference>
<keyword evidence="3 6" id="KW-0240">DNA-directed RNA polymerase</keyword>
<evidence type="ECO:0000313" key="10">
    <source>
        <dbReference type="Proteomes" id="UP000574317"/>
    </source>
</evidence>
<keyword evidence="10" id="KW-1185">Reference proteome</keyword>
<dbReference type="Pfam" id="PF08292">
    <property type="entry name" value="RNA_pol_Rbc25"/>
    <property type="match status" value="1"/>
</dbReference>
<dbReference type="SUPFAM" id="SSF50249">
    <property type="entry name" value="Nucleic acid-binding proteins"/>
    <property type="match status" value="1"/>
</dbReference>
<dbReference type="CDD" id="cd04330">
    <property type="entry name" value="RNAP_III_Rpc25_N"/>
    <property type="match status" value="1"/>
</dbReference>
<organism evidence="9 10">
    <name type="scientific">Fusarium napiforme</name>
    <dbReference type="NCBI Taxonomy" id="42672"/>
    <lineage>
        <taxon>Eukaryota</taxon>
        <taxon>Fungi</taxon>
        <taxon>Dikarya</taxon>
        <taxon>Ascomycota</taxon>
        <taxon>Pezizomycotina</taxon>
        <taxon>Sordariomycetes</taxon>
        <taxon>Hypocreomycetidae</taxon>
        <taxon>Hypocreales</taxon>
        <taxon>Nectriaceae</taxon>
        <taxon>Fusarium</taxon>
        <taxon>Fusarium fujikuroi species complex</taxon>
    </lineage>
</organism>
<dbReference type="Proteomes" id="UP000574317">
    <property type="component" value="Unassembled WGS sequence"/>
</dbReference>
<dbReference type="InterPro" id="IPR012340">
    <property type="entry name" value="NA-bd_OB-fold"/>
</dbReference>
<evidence type="ECO:0000256" key="6">
    <source>
        <dbReference type="RuleBase" id="RU369086"/>
    </source>
</evidence>
<gene>
    <name evidence="9" type="ORF">FNAPI_906</name>
</gene>
<name>A0A8H5K353_9HYPO</name>
<evidence type="ECO:0000256" key="1">
    <source>
        <dbReference type="ARBA" id="ARBA00004123"/>
    </source>
</evidence>
<evidence type="ECO:0000256" key="2">
    <source>
        <dbReference type="ARBA" id="ARBA00009307"/>
    </source>
</evidence>
<dbReference type="GO" id="GO:0005666">
    <property type="term" value="C:RNA polymerase III complex"/>
    <property type="evidence" value="ECO:0007669"/>
    <property type="project" value="TreeGrafter"/>
</dbReference>
<dbReference type="EMBL" id="JAAOAO010000032">
    <property type="protein sequence ID" value="KAF5566909.1"/>
    <property type="molecule type" value="Genomic_DNA"/>
</dbReference>
<dbReference type="Pfam" id="PF03876">
    <property type="entry name" value="SHS2_Rpb7-N"/>
    <property type="match status" value="1"/>
</dbReference>
<comment type="similarity">
    <text evidence="2">Belongs to the eukaryotic RPB7/RPC8 RNA polymerase subunit family.</text>
</comment>
<evidence type="ECO:0000256" key="4">
    <source>
        <dbReference type="ARBA" id="ARBA00023163"/>
    </source>
</evidence>
<comment type="function">
    <text evidence="6">DNA-dependent RNA polymerase which catalyzes the transcription of DNA into RNA using the four ribonucleoside triphosphates as substrates.</text>
</comment>
<reference evidence="9 10" key="1">
    <citation type="submission" date="2020-05" db="EMBL/GenBank/DDBJ databases">
        <title>Identification and distribution of gene clusters putatively required for synthesis of sphingolipid metabolism inhibitors in phylogenetically diverse species of the filamentous fungus Fusarium.</title>
        <authorList>
            <person name="Kim H.-S."/>
            <person name="Busman M."/>
            <person name="Brown D.W."/>
            <person name="Divon H."/>
            <person name="Uhlig S."/>
            <person name="Proctor R.H."/>
        </authorList>
    </citation>
    <scope>NUCLEOTIDE SEQUENCE [LARGE SCALE GENOMIC DNA]</scope>
    <source>
        <strain evidence="9 10">NRRL 25196</strain>
    </source>
</reference>
<keyword evidence="4 6" id="KW-0804">Transcription</keyword>
<dbReference type="InterPro" id="IPR036898">
    <property type="entry name" value="RNA_pol_Rpb7-like_N_sf"/>
</dbReference>
<dbReference type="InterPro" id="IPR005576">
    <property type="entry name" value="Rpb7-like_N"/>
</dbReference>
<dbReference type="AlphaFoldDB" id="A0A8H5K353"/>
<feature type="domain" description="RNA polymerase III subunit Rpc25" evidence="8">
    <location>
        <begin position="135"/>
        <end position="242"/>
    </location>
</feature>
<dbReference type="Gene3D" id="3.30.1490.120">
    <property type="entry name" value="RNA polymerase Rpb7-like, N-terminal domain"/>
    <property type="match status" value="1"/>
</dbReference>
<comment type="caution">
    <text evidence="9">The sequence shown here is derived from an EMBL/GenBank/DDBJ whole genome shotgun (WGS) entry which is preliminary data.</text>
</comment>
<evidence type="ECO:0000256" key="3">
    <source>
        <dbReference type="ARBA" id="ARBA00022478"/>
    </source>
</evidence>
<dbReference type="FunFam" id="2.40.50.140:FF:000221">
    <property type="entry name" value="DNA-directed RNA polymerase III subunit"/>
    <property type="match status" value="1"/>
</dbReference>
<feature type="domain" description="RNA polymerase Rpb7-like N-terminal" evidence="7">
    <location>
        <begin position="61"/>
        <end position="116"/>
    </location>
</feature>
<comment type="subcellular location">
    <subcellularLocation>
        <location evidence="1 6">Nucleus</location>
    </subcellularLocation>
</comment>
<keyword evidence="5 6" id="KW-0539">Nucleus</keyword>
<evidence type="ECO:0000256" key="5">
    <source>
        <dbReference type="ARBA" id="ARBA00023242"/>
    </source>
</evidence>
<dbReference type="PANTHER" id="PTHR12709">
    <property type="entry name" value="DNA-DIRECTED RNA POLYMERASE II, III"/>
    <property type="match status" value="1"/>
</dbReference>
<proteinExistence type="inferred from homology"/>
<sequence length="245" mass="28090">MIERRKELPLERQTVTNFPVHRSRGWCTSLLSEGAALAFFSAAFKILWTLRNTLRLTKIADLVQIAPEDFSKRSIDAIEDNINAKYSNKVIQKIGLCICLYDLQWASEGLIGHGTGLVNVNTEFRMVVFRPFKGEVMIGRIRSSTPAGINLRTDFFDDIFVPFEELPEGAEYNHSEQLWIWNFDEDRLFYDNHEMVRFQVIDEEWHDQAPAGPTQAEDSPLKTPYRIKASMAAEGLGVCLWWDGA</sequence>
<dbReference type="Gene3D" id="2.40.50.140">
    <property type="entry name" value="Nucleic acid-binding proteins"/>
    <property type="match status" value="1"/>
</dbReference>
<dbReference type="PANTHER" id="PTHR12709:SF1">
    <property type="entry name" value="DNA-DIRECTED RNA POLYMERASE III SUBUNIT RPC8"/>
    <property type="match status" value="1"/>
</dbReference>